<dbReference type="PANTHER" id="PTHR33254:SF16">
    <property type="entry name" value="BLR3842 PROTEIN"/>
    <property type="match status" value="1"/>
</dbReference>
<protein>
    <recommendedName>
        <fullName evidence="4">Dimethylmenaquinone methyltransferase</fullName>
    </recommendedName>
</protein>
<dbReference type="Proteomes" id="UP000613582">
    <property type="component" value="Unassembled WGS sequence"/>
</dbReference>
<dbReference type="InterPro" id="IPR005493">
    <property type="entry name" value="RraA/RraA-like"/>
</dbReference>
<evidence type="ECO:0000256" key="1">
    <source>
        <dbReference type="PIRSR" id="PIRSR605493-1"/>
    </source>
</evidence>
<accession>A0A8J2V6R0</accession>
<dbReference type="Gene3D" id="3.50.30.40">
    <property type="entry name" value="Ribonuclease E inhibitor RraA/RraA-like"/>
    <property type="match status" value="1"/>
</dbReference>
<dbReference type="InterPro" id="IPR036704">
    <property type="entry name" value="RraA/RraA-like_sf"/>
</dbReference>
<evidence type="ECO:0000313" key="2">
    <source>
        <dbReference type="EMBL" id="GGD08575.1"/>
    </source>
</evidence>
<gene>
    <name evidence="2" type="ORF">GCM10011342_16730</name>
</gene>
<dbReference type="GO" id="GO:0046872">
    <property type="term" value="F:metal ion binding"/>
    <property type="evidence" value="ECO:0007669"/>
    <property type="project" value="UniProtKB-KW"/>
</dbReference>
<dbReference type="CDD" id="cd16841">
    <property type="entry name" value="RraA_family"/>
    <property type="match status" value="1"/>
</dbReference>
<dbReference type="RefSeq" id="WP_188158857.1">
    <property type="nucleotide sequence ID" value="NZ_BMGH01000001.1"/>
</dbReference>
<keyword evidence="1" id="KW-0479">Metal-binding</keyword>
<feature type="binding site" evidence="1">
    <location>
        <position position="182"/>
    </location>
    <ligand>
        <name>Mg(2+)</name>
        <dbReference type="ChEBI" id="CHEBI:18420"/>
    </ligand>
</feature>
<dbReference type="SUPFAM" id="SSF89562">
    <property type="entry name" value="RraA-like"/>
    <property type="match status" value="1"/>
</dbReference>
<keyword evidence="3" id="KW-1185">Reference proteome</keyword>
<sequence length="278" mass="30466">MISHFRTLAAAAAFFSPLLTPVSAQEDLRAGRSFLETEVYSDAEDREILAAFEGLRVADVSDGMDFVGLFDTGLVDPEIHALWKDTETFKHRFIGIAVTARYVPTQKPLPQQGLSYDDYRAWEGNWYNEYSSEPFAELIREGTALILDEAPDADVGSIGSYNIMAWQEAGAVGVVTDATARDTDEIITQEVPLYLRKPGRGIRPGRNEIESVNMPVVVGGVLVYPGDVIVADGDGVIVVPRAVALDVAGFAHKILDSDKAGRRDLYERMGRDLDPSVE</sequence>
<comment type="caution">
    <text evidence="2">The sequence shown here is derived from an EMBL/GenBank/DDBJ whole genome shotgun (WGS) entry which is preliminary data.</text>
</comment>
<dbReference type="EMBL" id="BMGH01000001">
    <property type="protein sequence ID" value="GGD08575.1"/>
    <property type="molecule type" value="Genomic_DNA"/>
</dbReference>
<evidence type="ECO:0000313" key="3">
    <source>
        <dbReference type="Proteomes" id="UP000613582"/>
    </source>
</evidence>
<name>A0A8J2V6R0_9PROT</name>
<keyword evidence="1" id="KW-0460">Magnesium</keyword>
<feature type="binding site" evidence="1">
    <location>
        <position position="181"/>
    </location>
    <ligand>
        <name>substrate</name>
    </ligand>
</feature>
<reference evidence="2" key="2">
    <citation type="submission" date="2020-09" db="EMBL/GenBank/DDBJ databases">
        <authorList>
            <person name="Sun Q."/>
            <person name="Zhou Y."/>
        </authorList>
    </citation>
    <scope>NUCLEOTIDE SEQUENCE</scope>
    <source>
        <strain evidence="2">CGMCC 1.12921</strain>
    </source>
</reference>
<proteinExistence type="predicted"/>
<evidence type="ECO:0008006" key="4">
    <source>
        <dbReference type="Google" id="ProtNLM"/>
    </source>
</evidence>
<organism evidence="2 3">
    <name type="scientific">Aquisalinus flavus</name>
    <dbReference type="NCBI Taxonomy" id="1526572"/>
    <lineage>
        <taxon>Bacteria</taxon>
        <taxon>Pseudomonadati</taxon>
        <taxon>Pseudomonadota</taxon>
        <taxon>Alphaproteobacteria</taxon>
        <taxon>Parvularculales</taxon>
        <taxon>Parvularculaceae</taxon>
        <taxon>Aquisalinus</taxon>
    </lineage>
</organism>
<reference evidence="2" key="1">
    <citation type="journal article" date="2014" name="Int. J. Syst. Evol. Microbiol.">
        <title>Complete genome sequence of Corynebacterium casei LMG S-19264T (=DSM 44701T), isolated from a smear-ripened cheese.</title>
        <authorList>
            <consortium name="US DOE Joint Genome Institute (JGI-PGF)"/>
            <person name="Walter F."/>
            <person name="Albersmeier A."/>
            <person name="Kalinowski J."/>
            <person name="Ruckert C."/>
        </authorList>
    </citation>
    <scope>NUCLEOTIDE SEQUENCE</scope>
    <source>
        <strain evidence="2">CGMCC 1.12921</strain>
    </source>
</reference>
<dbReference type="PANTHER" id="PTHR33254">
    <property type="entry name" value="4-HYDROXY-4-METHYL-2-OXOGLUTARATE ALDOLASE 3-RELATED"/>
    <property type="match status" value="1"/>
</dbReference>
<dbReference type="AlphaFoldDB" id="A0A8J2V6R0"/>
<dbReference type="Pfam" id="PF03737">
    <property type="entry name" value="RraA-like"/>
    <property type="match status" value="1"/>
</dbReference>
<comment type="cofactor">
    <cofactor evidence="1">
        <name>Mg(2+)</name>
        <dbReference type="ChEBI" id="CHEBI:18420"/>
    </cofactor>
</comment>